<name>A0ABS6BCA0_9NOCA</name>
<gene>
    <name evidence="2" type="ORF">KO481_35630</name>
</gene>
<accession>A0ABS6BCA0</accession>
<dbReference type="PANTHER" id="PTHR43403">
    <property type="entry name" value="NAD-SPECIFIC GLUTAMATE DEHYDROGENASE"/>
    <property type="match status" value="1"/>
</dbReference>
<proteinExistence type="predicted"/>
<dbReference type="InterPro" id="IPR048381">
    <property type="entry name" value="GDH_C"/>
</dbReference>
<comment type="caution">
    <text evidence="2">The sequence shown here is derived from an EMBL/GenBank/DDBJ whole genome shotgun (WGS) entry which is preliminary data.</text>
</comment>
<protein>
    <submittedName>
        <fullName evidence="2">NAD-glutamate dehydrogenase</fullName>
    </submittedName>
</protein>
<dbReference type="EMBL" id="JAHKNI010000016">
    <property type="protein sequence ID" value="MBU3066838.1"/>
    <property type="molecule type" value="Genomic_DNA"/>
</dbReference>
<dbReference type="PANTHER" id="PTHR43403:SF1">
    <property type="entry name" value="NAD-SPECIFIC GLUTAMATE DEHYDROGENASE"/>
    <property type="match status" value="1"/>
</dbReference>
<evidence type="ECO:0000313" key="3">
    <source>
        <dbReference type="Proteomes" id="UP000733379"/>
    </source>
</evidence>
<sequence>MAFQPTVTYLSAHRRHGEDDESSRVAAENALQAVLAAMEILDLNVLRWRIRAAGMGAGVRTELEAETQRALDLASQWWLRYRRSATATDVARYREGVRALTRRIPAWRPGALSADLLQRSGGPIRRGAPADLAEEVFLLVRRVELLEVLDLAECTGADATEVADLYFVLSDQLEIRRGGLGQEVSADRRETLRTWVLEALDGAPSRERKPDTRTPWGAAARMLPARGSAGSGDPAGATVHGPAAVESYAPAGLSEYDAVAVTGYDPAAIAGNGPTRRVRRLRSVVAPS</sequence>
<evidence type="ECO:0000259" key="1">
    <source>
        <dbReference type="Pfam" id="PF21074"/>
    </source>
</evidence>
<organism evidence="2 3">
    <name type="scientific">Nocardia albiluteola</name>
    <dbReference type="NCBI Taxonomy" id="2842303"/>
    <lineage>
        <taxon>Bacteria</taxon>
        <taxon>Bacillati</taxon>
        <taxon>Actinomycetota</taxon>
        <taxon>Actinomycetes</taxon>
        <taxon>Mycobacteriales</taxon>
        <taxon>Nocardiaceae</taxon>
        <taxon>Nocardia</taxon>
    </lineage>
</organism>
<dbReference type="InterPro" id="IPR007780">
    <property type="entry name" value="NAD_Glu_DH_bac"/>
</dbReference>
<keyword evidence="3" id="KW-1185">Reference proteome</keyword>
<dbReference type="RefSeq" id="WP_215922897.1">
    <property type="nucleotide sequence ID" value="NZ_JAHKNI010000016.1"/>
</dbReference>
<evidence type="ECO:0000313" key="2">
    <source>
        <dbReference type="EMBL" id="MBU3066838.1"/>
    </source>
</evidence>
<reference evidence="2 3" key="1">
    <citation type="submission" date="2021-06" db="EMBL/GenBank/DDBJ databases">
        <title>Actinomycetes sequencing.</title>
        <authorList>
            <person name="Shan Q."/>
        </authorList>
    </citation>
    <scope>NUCLEOTIDE SEQUENCE [LARGE SCALE GENOMIC DNA]</scope>
    <source>
        <strain evidence="2 3">NEAU-G5</strain>
    </source>
</reference>
<dbReference type="Proteomes" id="UP000733379">
    <property type="component" value="Unassembled WGS sequence"/>
</dbReference>
<dbReference type="Pfam" id="PF21074">
    <property type="entry name" value="GDH_C"/>
    <property type="match status" value="1"/>
</dbReference>
<feature type="domain" description="NAD-specific glutamate dehydrogenase C-terminal" evidence="1">
    <location>
        <begin position="21"/>
        <end position="176"/>
    </location>
</feature>